<dbReference type="RefSeq" id="XP_025432989.1">
    <property type="nucleotide sequence ID" value="XM_025571281.1"/>
</dbReference>
<sequence length="187" mass="20961">MVIRSHSSPPLYLSPDSLRISLYPYTFPLRMKSLHSGLIASVARGCGLSFISPSSSLLLHLSFFISPSSSLLLHLSLYTSYLTSVFILIYLSIESSHPIYLLKYFINIASTPSLIFHKSADAKNPPLKTSEQNTNDFIDDVINWNDETPQTIDYLNKGTPVKMTEHESKNSSPTKKVPNKKVPTKRD</sequence>
<evidence type="ECO:0000313" key="3">
    <source>
        <dbReference type="EMBL" id="PYH47007.1"/>
    </source>
</evidence>
<proteinExistence type="predicted"/>
<accession>A0A318ZJJ0</accession>
<dbReference type="GeneID" id="37072509"/>
<protein>
    <submittedName>
        <fullName evidence="3">Uncharacterized protein</fullName>
    </submittedName>
</protein>
<dbReference type="EMBL" id="KZ821226">
    <property type="protein sequence ID" value="PYH47007.1"/>
    <property type="molecule type" value="Genomic_DNA"/>
</dbReference>
<organism evidence="3 4">
    <name type="scientific">Aspergillus saccharolyticus JOP 1030-1</name>
    <dbReference type="NCBI Taxonomy" id="1450539"/>
    <lineage>
        <taxon>Eukaryota</taxon>
        <taxon>Fungi</taxon>
        <taxon>Dikarya</taxon>
        <taxon>Ascomycota</taxon>
        <taxon>Pezizomycotina</taxon>
        <taxon>Eurotiomycetes</taxon>
        <taxon>Eurotiomycetidae</taxon>
        <taxon>Eurotiales</taxon>
        <taxon>Aspergillaceae</taxon>
        <taxon>Aspergillus</taxon>
        <taxon>Aspergillus subgen. Circumdati</taxon>
    </lineage>
</organism>
<feature type="transmembrane region" description="Helical" evidence="2">
    <location>
        <begin position="71"/>
        <end position="93"/>
    </location>
</feature>
<gene>
    <name evidence="3" type="ORF">BP01DRAFT_242611</name>
</gene>
<dbReference type="AlphaFoldDB" id="A0A318ZJJ0"/>
<keyword evidence="4" id="KW-1185">Reference proteome</keyword>
<reference evidence="3 4" key="1">
    <citation type="submission" date="2016-12" db="EMBL/GenBank/DDBJ databases">
        <title>The genomes of Aspergillus section Nigri reveals drivers in fungal speciation.</title>
        <authorList>
            <consortium name="DOE Joint Genome Institute"/>
            <person name="Vesth T.C."/>
            <person name="Nybo J."/>
            <person name="Theobald S."/>
            <person name="Brandl J."/>
            <person name="Frisvad J.C."/>
            <person name="Nielsen K.F."/>
            <person name="Lyhne E.K."/>
            <person name="Kogle M.E."/>
            <person name="Kuo A."/>
            <person name="Riley R."/>
            <person name="Clum A."/>
            <person name="Nolan M."/>
            <person name="Lipzen A."/>
            <person name="Salamov A."/>
            <person name="Henrissat B."/>
            <person name="Wiebenga A."/>
            <person name="De Vries R.P."/>
            <person name="Grigoriev I.V."/>
            <person name="Mortensen U.H."/>
            <person name="Andersen M.R."/>
            <person name="Baker S.E."/>
        </authorList>
    </citation>
    <scope>NUCLEOTIDE SEQUENCE [LARGE SCALE GENOMIC DNA]</scope>
    <source>
        <strain evidence="3 4">JOP 1030-1</strain>
    </source>
</reference>
<evidence type="ECO:0000256" key="1">
    <source>
        <dbReference type="SAM" id="MobiDB-lite"/>
    </source>
</evidence>
<evidence type="ECO:0000313" key="4">
    <source>
        <dbReference type="Proteomes" id="UP000248349"/>
    </source>
</evidence>
<feature type="region of interest" description="Disordered" evidence="1">
    <location>
        <begin position="156"/>
        <end position="187"/>
    </location>
</feature>
<evidence type="ECO:0000256" key="2">
    <source>
        <dbReference type="SAM" id="Phobius"/>
    </source>
</evidence>
<keyword evidence="2" id="KW-0472">Membrane</keyword>
<dbReference type="Proteomes" id="UP000248349">
    <property type="component" value="Unassembled WGS sequence"/>
</dbReference>
<feature type="compositionally biased region" description="Basic residues" evidence="1">
    <location>
        <begin position="177"/>
        <end position="187"/>
    </location>
</feature>
<keyword evidence="2" id="KW-1133">Transmembrane helix</keyword>
<name>A0A318ZJJ0_9EURO</name>
<keyword evidence="2" id="KW-0812">Transmembrane</keyword>